<dbReference type="Proteomes" id="UP000609651">
    <property type="component" value="Unassembled WGS sequence"/>
</dbReference>
<name>A0ABX1VCL3_9PLAN</name>
<keyword evidence="2" id="KW-1185">Reference proteome</keyword>
<organism evidence="1 2">
    <name type="scientific">Alienimonas chondri</name>
    <dbReference type="NCBI Taxonomy" id="2681879"/>
    <lineage>
        <taxon>Bacteria</taxon>
        <taxon>Pseudomonadati</taxon>
        <taxon>Planctomycetota</taxon>
        <taxon>Planctomycetia</taxon>
        <taxon>Planctomycetales</taxon>
        <taxon>Planctomycetaceae</taxon>
        <taxon>Alienimonas</taxon>
    </lineage>
</organism>
<gene>
    <name evidence="1" type="ORF">LzC2_13180</name>
</gene>
<evidence type="ECO:0000313" key="2">
    <source>
        <dbReference type="Proteomes" id="UP000609651"/>
    </source>
</evidence>
<protein>
    <submittedName>
        <fullName evidence="1">Uncharacterized protein</fullName>
    </submittedName>
</protein>
<reference evidence="1 2" key="1">
    <citation type="journal article" date="2020" name="Syst. Appl. Microbiol.">
        <title>Alienimonas chondri sp. nov., a novel planctomycete isolated from the biofilm of the red alga Chondrus crispus.</title>
        <authorList>
            <person name="Vitorino I."/>
            <person name="Albuquerque L."/>
            <person name="Wiegand S."/>
            <person name="Kallscheuer N."/>
            <person name="da Costa M.S."/>
            <person name="Lobo-da-Cunha A."/>
            <person name="Jogler C."/>
            <person name="Lage O.M."/>
        </authorList>
    </citation>
    <scope>NUCLEOTIDE SEQUENCE [LARGE SCALE GENOMIC DNA]</scope>
    <source>
        <strain evidence="1 2">LzC2</strain>
    </source>
</reference>
<evidence type="ECO:0000313" key="1">
    <source>
        <dbReference type="EMBL" id="NNJ25250.1"/>
    </source>
</evidence>
<sequence length="47" mass="5475">MDSTQTLAAYRRCRTFKAARMSGCWFRGRLVWGTRGPVLPWAMRLGR</sequence>
<comment type="caution">
    <text evidence="1">The sequence shown here is derived from an EMBL/GenBank/DDBJ whole genome shotgun (WGS) entry which is preliminary data.</text>
</comment>
<proteinExistence type="predicted"/>
<dbReference type="EMBL" id="WTPX01000029">
    <property type="protein sequence ID" value="NNJ25250.1"/>
    <property type="molecule type" value="Genomic_DNA"/>
</dbReference>
<accession>A0ABX1VCL3</accession>